<dbReference type="RefSeq" id="WP_093271914.1">
    <property type="nucleotide sequence ID" value="NZ_FNOK01000035.1"/>
</dbReference>
<evidence type="ECO:0000313" key="2">
    <source>
        <dbReference type="Proteomes" id="UP000199529"/>
    </source>
</evidence>
<proteinExistence type="predicted"/>
<dbReference type="AlphaFoldDB" id="A0A1H3MUX4"/>
<organism evidence="1 2">
    <name type="scientific">Saccharopolyspora shandongensis</name>
    <dbReference type="NCBI Taxonomy" id="418495"/>
    <lineage>
        <taxon>Bacteria</taxon>
        <taxon>Bacillati</taxon>
        <taxon>Actinomycetota</taxon>
        <taxon>Actinomycetes</taxon>
        <taxon>Pseudonocardiales</taxon>
        <taxon>Pseudonocardiaceae</taxon>
        <taxon>Saccharopolyspora</taxon>
    </lineage>
</organism>
<evidence type="ECO:0000313" key="1">
    <source>
        <dbReference type="EMBL" id="SDY79789.1"/>
    </source>
</evidence>
<reference evidence="2" key="1">
    <citation type="submission" date="2016-10" db="EMBL/GenBank/DDBJ databases">
        <authorList>
            <person name="Varghese N."/>
            <person name="Submissions S."/>
        </authorList>
    </citation>
    <scope>NUCLEOTIDE SEQUENCE [LARGE SCALE GENOMIC DNA]</scope>
    <source>
        <strain evidence="2">CGMCC 4.3530</strain>
    </source>
</reference>
<accession>A0A1H3MUX4</accession>
<gene>
    <name evidence="1" type="ORF">SAMN05216215_103547</name>
</gene>
<dbReference type="EMBL" id="FNOK01000035">
    <property type="protein sequence ID" value="SDY79789.1"/>
    <property type="molecule type" value="Genomic_DNA"/>
</dbReference>
<dbReference type="OrthoDB" id="3694704at2"/>
<keyword evidence="2" id="KW-1185">Reference proteome</keyword>
<protein>
    <submittedName>
        <fullName evidence="1">Uncharacterized protein</fullName>
    </submittedName>
</protein>
<sequence length="103" mass="11055">MTVPGGQYGLDEAQLSQIINATIKSLTDMKTVNTQVQAQAMALGDANQSESGRLLVGKFDTWAADFNKIQAQLESLNGSVRDLLKVGRSAQEQANEVVNGTQM</sequence>
<dbReference type="STRING" id="418495.SAMN05216215_103547"/>
<name>A0A1H3MUX4_9PSEU</name>
<dbReference type="Proteomes" id="UP000199529">
    <property type="component" value="Unassembled WGS sequence"/>
</dbReference>